<dbReference type="STRING" id="1802479.A2Y68_00620"/>
<accession>A0A1F7X4H8</accession>
<comment type="caution">
    <text evidence="1">The sequence shown here is derived from an EMBL/GenBank/DDBJ whole genome shotgun (WGS) entry which is preliminary data.</text>
</comment>
<name>A0A1F7X4H8_9BACT</name>
<reference evidence="1 2" key="1">
    <citation type="journal article" date="2016" name="Nat. Commun.">
        <title>Thousands of microbial genomes shed light on interconnected biogeochemical processes in an aquifer system.</title>
        <authorList>
            <person name="Anantharaman K."/>
            <person name="Brown C.T."/>
            <person name="Hug L.A."/>
            <person name="Sharon I."/>
            <person name="Castelle C.J."/>
            <person name="Probst A.J."/>
            <person name="Thomas B.C."/>
            <person name="Singh A."/>
            <person name="Wilkins M.J."/>
            <person name="Karaoz U."/>
            <person name="Brodie E.L."/>
            <person name="Williams K.H."/>
            <person name="Hubbard S.S."/>
            <person name="Banfield J.F."/>
        </authorList>
    </citation>
    <scope>NUCLEOTIDE SEQUENCE [LARGE SCALE GENOMIC DNA]</scope>
</reference>
<organism evidence="1 2">
    <name type="scientific">Candidatus Woesebacteria bacterium RBG_13_46_13</name>
    <dbReference type="NCBI Taxonomy" id="1802479"/>
    <lineage>
        <taxon>Bacteria</taxon>
        <taxon>Candidatus Woeseibacteriota</taxon>
    </lineage>
</organism>
<evidence type="ECO:0000313" key="1">
    <source>
        <dbReference type="EMBL" id="OGM09917.1"/>
    </source>
</evidence>
<dbReference type="EMBL" id="MGFR01000002">
    <property type="protein sequence ID" value="OGM09917.1"/>
    <property type="molecule type" value="Genomic_DNA"/>
</dbReference>
<dbReference type="Proteomes" id="UP000176778">
    <property type="component" value="Unassembled WGS sequence"/>
</dbReference>
<dbReference type="AlphaFoldDB" id="A0A1F7X4H8"/>
<proteinExistence type="predicted"/>
<evidence type="ECO:0000313" key="2">
    <source>
        <dbReference type="Proteomes" id="UP000176778"/>
    </source>
</evidence>
<sequence length="208" mass="23581">MKTGIKLLLVVGATALFLIFNHFWKCEGLRCLSFTGLENYKTIEVYKNDASSYKAMLSIDSGELLRVETRYGWEPSQAQKYISSETQRIKGLFADAPAPYPGDVSNEIVCAKEYAPKYFEKNIGDTKLYYFLGNMNSRLTLGGCSPAQAVYKVQLGWIYCSQQKNLYQLEFIVPASSYDKNPERYEGVLVSIRCVNPLNYLKTGRILP</sequence>
<gene>
    <name evidence="1" type="ORF">A2Y68_00620</name>
</gene>
<protein>
    <submittedName>
        <fullName evidence="1">Uncharacterized protein</fullName>
    </submittedName>
</protein>